<organism evidence="1 2">
    <name type="scientific">Lentzea atacamensis</name>
    <dbReference type="NCBI Taxonomy" id="531938"/>
    <lineage>
        <taxon>Bacteria</taxon>
        <taxon>Bacillati</taxon>
        <taxon>Actinomycetota</taxon>
        <taxon>Actinomycetes</taxon>
        <taxon>Pseudonocardiales</taxon>
        <taxon>Pseudonocardiaceae</taxon>
        <taxon>Lentzea</taxon>
    </lineage>
</organism>
<sequence>MKYTRDLPEGATQDQIDRTIAHVRAHLSAVADADDDPDTNADDVTVHTEHRDGRIRIVGDLDAEPDAPYLKPGFDPYEGVSDELRALAVDDEVGDER</sequence>
<protein>
    <submittedName>
        <fullName evidence="1">Uncharacterized protein</fullName>
    </submittedName>
</protein>
<comment type="caution">
    <text evidence="1">The sequence shown here is derived from an EMBL/GenBank/DDBJ whole genome shotgun (WGS) entry which is preliminary data.</text>
</comment>
<proteinExistence type="predicted"/>
<evidence type="ECO:0000313" key="1">
    <source>
        <dbReference type="EMBL" id="PWK81742.1"/>
    </source>
</evidence>
<evidence type="ECO:0000313" key="2">
    <source>
        <dbReference type="Proteomes" id="UP000246005"/>
    </source>
</evidence>
<dbReference type="EMBL" id="QGHB01000016">
    <property type="protein sequence ID" value="PWK81742.1"/>
    <property type="molecule type" value="Genomic_DNA"/>
</dbReference>
<reference evidence="1 2" key="1">
    <citation type="submission" date="2018-05" db="EMBL/GenBank/DDBJ databases">
        <title>Genomic Encyclopedia of Type Strains, Phase IV (KMG-IV): sequencing the most valuable type-strain genomes for metagenomic binning, comparative biology and taxonomic classification.</title>
        <authorList>
            <person name="Goeker M."/>
        </authorList>
    </citation>
    <scope>NUCLEOTIDE SEQUENCE [LARGE SCALE GENOMIC DNA]</scope>
    <source>
        <strain evidence="1 2">DSM 45480</strain>
    </source>
</reference>
<accession>A0A316HTY3</accession>
<gene>
    <name evidence="1" type="ORF">C8D88_116154</name>
</gene>
<dbReference type="RefSeq" id="WP_109641212.1">
    <property type="nucleotide sequence ID" value="NZ_QGHB01000016.1"/>
</dbReference>
<name>A0A316HTY3_9PSEU</name>
<dbReference type="Proteomes" id="UP000246005">
    <property type="component" value="Unassembled WGS sequence"/>
</dbReference>
<dbReference type="AlphaFoldDB" id="A0A316HTY3"/>